<dbReference type="PANTHER" id="PTHR38035:SF1">
    <property type="entry name" value="ANCILLARY SECYEG TRANSLOCON SUBUNIT"/>
    <property type="match status" value="1"/>
</dbReference>
<evidence type="ECO:0000313" key="11">
    <source>
        <dbReference type="Proteomes" id="UP000240010"/>
    </source>
</evidence>
<keyword evidence="6 8" id="KW-0472">Membrane</keyword>
<keyword evidence="3" id="KW-1003">Cell membrane</keyword>
<dbReference type="InterPro" id="IPR026039">
    <property type="entry name" value="YfgM"/>
</dbReference>
<keyword evidence="7" id="KW-0143">Chaperone</keyword>
<evidence type="ECO:0000256" key="6">
    <source>
        <dbReference type="ARBA" id="ARBA00023136"/>
    </source>
</evidence>
<evidence type="ECO:0000256" key="7">
    <source>
        <dbReference type="ARBA" id="ARBA00023186"/>
    </source>
</evidence>
<dbReference type="AlphaFoldDB" id="A0A2S6HEC1"/>
<feature type="transmembrane region" description="Helical" evidence="8">
    <location>
        <begin position="20"/>
        <end position="40"/>
    </location>
</feature>
<gene>
    <name evidence="10" type="ORF">B0F87_105298</name>
</gene>
<evidence type="ECO:0000256" key="2">
    <source>
        <dbReference type="ARBA" id="ARBA00004236"/>
    </source>
</evidence>
<comment type="caution">
    <text evidence="10">The sequence shown here is derived from an EMBL/GenBank/DDBJ whole genome shotgun (WGS) entry which is preliminary data.</text>
</comment>
<organism evidence="10 11">
    <name type="scientific">Methylobacter tundripaludum</name>
    <dbReference type="NCBI Taxonomy" id="173365"/>
    <lineage>
        <taxon>Bacteria</taxon>
        <taxon>Pseudomonadati</taxon>
        <taxon>Pseudomonadota</taxon>
        <taxon>Gammaproteobacteria</taxon>
        <taxon>Methylococcales</taxon>
        <taxon>Methylococcaceae</taxon>
        <taxon>Methylobacter</taxon>
    </lineage>
</organism>
<accession>A0A2S6HEC1</accession>
<evidence type="ECO:0000313" key="10">
    <source>
        <dbReference type="EMBL" id="PPK75825.1"/>
    </source>
</evidence>
<feature type="domain" description="Ancillary SecYEG translocon subunit/Cell division coordinator CpoB TPR" evidence="9">
    <location>
        <begin position="13"/>
        <end position="227"/>
    </location>
</feature>
<evidence type="ECO:0000256" key="1">
    <source>
        <dbReference type="ARBA" id="ARBA00004167"/>
    </source>
</evidence>
<evidence type="ECO:0000256" key="8">
    <source>
        <dbReference type="SAM" id="Phobius"/>
    </source>
</evidence>
<comment type="subcellular location">
    <subcellularLocation>
        <location evidence="2">Cell membrane</location>
    </subcellularLocation>
    <subcellularLocation>
        <location evidence="1">Membrane</location>
        <topology evidence="1">Single-pass membrane protein</topology>
    </subcellularLocation>
</comment>
<dbReference type="Proteomes" id="UP000240010">
    <property type="component" value="Unassembled WGS sequence"/>
</dbReference>
<dbReference type="InterPro" id="IPR018704">
    <property type="entry name" value="SecYEG/CpoB_TPR"/>
</dbReference>
<dbReference type="EMBL" id="PTIZ01000005">
    <property type="protein sequence ID" value="PPK75825.1"/>
    <property type="molecule type" value="Genomic_DNA"/>
</dbReference>
<dbReference type="GO" id="GO:0005886">
    <property type="term" value="C:plasma membrane"/>
    <property type="evidence" value="ECO:0007669"/>
    <property type="project" value="UniProtKB-SubCell"/>
</dbReference>
<evidence type="ECO:0000256" key="3">
    <source>
        <dbReference type="ARBA" id="ARBA00022475"/>
    </source>
</evidence>
<evidence type="ECO:0000256" key="5">
    <source>
        <dbReference type="ARBA" id="ARBA00022989"/>
    </source>
</evidence>
<dbReference type="GO" id="GO:0044877">
    <property type="term" value="F:protein-containing complex binding"/>
    <property type="evidence" value="ECO:0007669"/>
    <property type="project" value="InterPro"/>
</dbReference>
<dbReference type="PANTHER" id="PTHR38035">
    <property type="entry name" value="UPF0070 PROTEIN YFGM"/>
    <property type="match status" value="1"/>
</dbReference>
<dbReference type="PIRSF" id="PIRSF006170">
    <property type="entry name" value="YfgM"/>
    <property type="match status" value="1"/>
</dbReference>
<evidence type="ECO:0000259" key="9">
    <source>
        <dbReference type="Pfam" id="PF09976"/>
    </source>
</evidence>
<proteinExistence type="predicted"/>
<dbReference type="RefSeq" id="WP_104429029.1">
    <property type="nucleotide sequence ID" value="NZ_PTIZ01000005.1"/>
</dbReference>
<name>A0A2S6HEC1_9GAMM</name>
<protein>
    <submittedName>
        <fullName evidence="10">Putative negative regulator of RcsB-dependent stress response</fullName>
    </submittedName>
</protein>
<sequence length="236" mass="26107">MYDSEEEQVEALKRWWKENSTATIVGLVMGIVIILGWNYWQDHKKAQSAQASATYDQLLKALDDDSKDGGGRAPTVGALGDARAVAENKNDSVDKLAQRMQEQFKGTEYAAFSGLFQAKLKAQQGDFAAAKQILKTIAAEPNKQLSNIAKIRLVRLMLATGEYEQGLQVINEVDAKAAASYSANYDELVGDLYVALDRLDEARTSYQNALRNGQPSPLLQFKIDDLTAQEKLETQK</sequence>
<keyword evidence="5 8" id="KW-1133">Transmembrane helix</keyword>
<evidence type="ECO:0000256" key="4">
    <source>
        <dbReference type="ARBA" id="ARBA00022692"/>
    </source>
</evidence>
<reference evidence="10 11" key="1">
    <citation type="submission" date="2018-02" db="EMBL/GenBank/DDBJ databases">
        <title>Subsurface microbial communities from deep shales in Ohio and West Virginia, USA.</title>
        <authorList>
            <person name="Wrighton K."/>
        </authorList>
    </citation>
    <scope>NUCLEOTIDE SEQUENCE [LARGE SCALE GENOMIC DNA]</scope>
    <source>
        <strain evidence="10 11">OWC-DMM</strain>
    </source>
</reference>
<dbReference type="Pfam" id="PF09976">
    <property type="entry name" value="TPR_21"/>
    <property type="match status" value="1"/>
</dbReference>
<keyword evidence="4 8" id="KW-0812">Transmembrane</keyword>